<evidence type="ECO:0000313" key="3">
    <source>
        <dbReference type="Proteomes" id="UP001369958"/>
    </source>
</evidence>
<keyword evidence="3" id="KW-1185">Reference proteome</keyword>
<protein>
    <recommendedName>
        <fullName evidence="4">DUF2628 domain-containing protein</fullName>
    </recommendedName>
</protein>
<accession>A0ABZ2I5Y7</accession>
<proteinExistence type="predicted"/>
<name>A0ABZ2I5Y7_9HYPH</name>
<evidence type="ECO:0008006" key="4">
    <source>
        <dbReference type="Google" id="ProtNLM"/>
    </source>
</evidence>
<keyword evidence="1" id="KW-1133">Transmembrane helix</keyword>
<gene>
    <name evidence="2" type="ORF">V6617_00360</name>
</gene>
<organism evidence="2 3">
    <name type="scientific">Pelagibacterium nitratireducens</name>
    <dbReference type="NCBI Taxonomy" id="1046114"/>
    <lineage>
        <taxon>Bacteria</taxon>
        <taxon>Pseudomonadati</taxon>
        <taxon>Pseudomonadota</taxon>
        <taxon>Alphaproteobacteria</taxon>
        <taxon>Hyphomicrobiales</taxon>
        <taxon>Devosiaceae</taxon>
        <taxon>Pelagibacterium</taxon>
    </lineage>
</organism>
<feature type="transmembrane region" description="Helical" evidence="1">
    <location>
        <begin position="44"/>
        <end position="62"/>
    </location>
</feature>
<dbReference type="EMBL" id="CP146275">
    <property type="protein sequence ID" value="WWT32965.1"/>
    <property type="molecule type" value="Genomic_DNA"/>
</dbReference>
<sequence length="122" mass="13460">MTLYTIYAKPENGPDAIWVLPEKFSWAAFLFAPIWALARGAMAYLVLWLVVTLGLVLLAPQFGDELAVLLYLIFALWTGFAAASIAGRALEGRNWIPSGELAADSTVSAERIWLNRNYGSRP</sequence>
<keyword evidence="1" id="KW-0812">Transmembrane</keyword>
<feature type="transmembrane region" description="Helical" evidence="1">
    <location>
        <begin position="16"/>
        <end position="37"/>
    </location>
</feature>
<keyword evidence="1" id="KW-0472">Membrane</keyword>
<dbReference type="RefSeq" id="WP_338608388.1">
    <property type="nucleotide sequence ID" value="NZ_CP146275.1"/>
</dbReference>
<reference evidence="2 3" key="1">
    <citation type="submission" date="2024-02" db="EMBL/GenBank/DDBJ databases">
        <title>Complete genome sequence of Pelagibacterium nitratireducens ZH15.</title>
        <authorList>
            <person name="Zhao L.H."/>
        </authorList>
    </citation>
    <scope>NUCLEOTIDE SEQUENCE [LARGE SCALE GENOMIC DNA]</scope>
    <source>
        <strain evidence="2 3">ZH15</strain>
    </source>
</reference>
<dbReference type="Proteomes" id="UP001369958">
    <property type="component" value="Chromosome"/>
</dbReference>
<feature type="transmembrane region" description="Helical" evidence="1">
    <location>
        <begin position="68"/>
        <end position="87"/>
    </location>
</feature>
<evidence type="ECO:0000256" key="1">
    <source>
        <dbReference type="SAM" id="Phobius"/>
    </source>
</evidence>
<evidence type="ECO:0000313" key="2">
    <source>
        <dbReference type="EMBL" id="WWT32965.1"/>
    </source>
</evidence>